<comment type="caution">
    <text evidence="2">The sequence shown here is derived from an EMBL/GenBank/DDBJ whole genome shotgun (WGS) entry which is preliminary data.</text>
</comment>
<evidence type="ECO:0000259" key="1">
    <source>
        <dbReference type="Pfam" id="PF07883"/>
    </source>
</evidence>
<proteinExistence type="predicted"/>
<dbReference type="InterPro" id="IPR013096">
    <property type="entry name" value="Cupin_2"/>
</dbReference>
<dbReference type="Gene3D" id="2.60.120.10">
    <property type="entry name" value="Jelly Rolls"/>
    <property type="match status" value="1"/>
</dbReference>
<dbReference type="SUPFAM" id="SSF51182">
    <property type="entry name" value="RmlC-like cupins"/>
    <property type="match status" value="1"/>
</dbReference>
<dbReference type="RefSeq" id="WP_203742458.1">
    <property type="nucleotide sequence ID" value="NZ_BAAAUC010000047.1"/>
</dbReference>
<evidence type="ECO:0000313" key="3">
    <source>
        <dbReference type="Proteomes" id="UP000619479"/>
    </source>
</evidence>
<reference evidence="2" key="1">
    <citation type="submission" date="2021-01" db="EMBL/GenBank/DDBJ databases">
        <title>Whole genome shotgun sequence of Actinoplanes cyaneus NBRC 14990.</title>
        <authorList>
            <person name="Komaki H."/>
            <person name="Tamura T."/>
        </authorList>
    </citation>
    <scope>NUCLEOTIDE SEQUENCE</scope>
    <source>
        <strain evidence="2">NBRC 14990</strain>
    </source>
</reference>
<evidence type="ECO:0000313" key="2">
    <source>
        <dbReference type="EMBL" id="GID66057.1"/>
    </source>
</evidence>
<dbReference type="InterPro" id="IPR011051">
    <property type="entry name" value="RmlC_Cupin_sf"/>
</dbReference>
<dbReference type="Pfam" id="PF07883">
    <property type="entry name" value="Cupin_2"/>
    <property type="match status" value="1"/>
</dbReference>
<keyword evidence="3" id="KW-1185">Reference proteome</keyword>
<dbReference type="Proteomes" id="UP000619479">
    <property type="component" value="Unassembled WGS sequence"/>
</dbReference>
<sequence>MGIHRHDQAVLHHLHGSVFHSYVSPAAGSEELCAWRLQIAGGTAGVRHRVGKEEVLLLLSGRVKVYLDGVVDELGPGDVLRVPAGAEFGIDSDEGAEAWVTTSVGLRATLPDGSEISPPWVR</sequence>
<dbReference type="AlphaFoldDB" id="A0A919IIQ0"/>
<gene>
    <name evidence="2" type="ORF">Acy02nite_39380</name>
</gene>
<dbReference type="InterPro" id="IPR014710">
    <property type="entry name" value="RmlC-like_jellyroll"/>
</dbReference>
<name>A0A919IIQ0_9ACTN</name>
<dbReference type="EMBL" id="BOMH01000028">
    <property type="protein sequence ID" value="GID66057.1"/>
    <property type="molecule type" value="Genomic_DNA"/>
</dbReference>
<protein>
    <submittedName>
        <fullName evidence="2">Cupin</fullName>
    </submittedName>
</protein>
<feature type="domain" description="Cupin type-2" evidence="1">
    <location>
        <begin position="38"/>
        <end position="93"/>
    </location>
</feature>
<organism evidence="2 3">
    <name type="scientific">Actinoplanes cyaneus</name>
    <dbReference type="NCBI Taxonomy" id="52696"/>
    <lineage>
        <taxon>Bacteria</taxon>
        <taxon>Bacillati</taxon>
        <taxon>Actinomycetota</taxon>
        <taxon>Actinomycetes</taxon>
        <taxon>Micromonosporales</taxon>
        <taxon>Micromonosporaceae</taxon>
        <taxon>Actinoplanes</taxon>
    </lineage>
</organism>
<accession>A0A919IIQ0</accession>